<dbReference type="SUPFAM" id="SSF51569">
    <property type="entry name" value="Aldolase"/>
    <property type="match status" value="1"/>
</dbReference>
<dbReference type="Pfam" id="PF01474">
    <property type="entry name" value="DAHP_synth_2"/>
    <property type="match status" value="1"/>
</dbReference>
<dbReference type="InterPro" id="IPR013785">
    <property type="entry name" value="Aldolase_TIM"/>
</dbReference>
<evidence type="ECO:0000313" key="4">
    <source>
        <dbReference type="EMBL" id="CAB4578618.1"/>
    </source>
</evidence>
<gene>
    <name evidence="4" type="ORF">UFOPK1726_00741</name>
</gene>
<reference evidence="4" key="1">
    <citation type="submission" date="2020-05" db="EMBL/GenBank/DDBJ databases">
        <authorList>
            <person name="Chiriac C."/>
            <person name="Salcher M."/>
            <person name="Ghai R."/>
            <person name="Kavagutti S V."/>
        </authorList>
    </citation>
    <scope>NUCLEOTIDE SEQUENCE</scope>
</reference>
<evidence type="ECO:0000256" key="3">
    <source>
        <dbReference type="ARBA" id="ARBA00022679"/>
    </source>
</evidence>
<dbReference type="NCBIfam" id="TIGR01358">
    <property type="entry name" value="DAHP_synth_II"/>
    <property type="match status" value="1"/>
</dbReference>
<dbReference type="PANTHER" id="PTHR21337">
    <property type="entry name" value="PHOSPHO-2-DEHYDRO-3-DEOXYHEPTONATE ALDOLASE 1, 2"/>
    <property type="match status" value="1"/>
</dbReference>
<dbReference type="GO" id="GO:0009073">
    <property type="term" value="P:aromatic amino acid family biosynthetic process"/>
    <property type="evidence" value="ECO:0007669"/>
    <property type="project" value="InterPro"/>
</dbReference>
<proteinExistence type="inferred from homology"/>
<accession>A0A6J6F152</accession>
<dbReference type="AlphaFoldDB" id="A0A6J6F152"/>
<keyword evidence="3" id="KW-0808">Transferase</keyword>
<sequence>MSQIQWPDLPAAQQPPWPDQTELQKARAELATLPPLIFAGEADQLRNSLAKAAHGNAFVLTAGDCAETFKHNTADSIRGRLRTVLQMAVVLTYGSTLPVVKIGRIAGQYFKPRSGDSETQNGLSLPVYRGDAVNDVEFTEASRMPDPWRMIRAYHASSATLNLVRAFTQGGYADLREVHSWNQDFVQQSKTGEKYELIASDIDRALAFMEACGVDPSEFRTVDFYSSHEALVLDYEKPLTRVDSRTGKLYDVSAHFLWIGDRTRQLDGAHLDFASRISNPIGVKIGPSTTPTEITKILEMLDPDRTSGRVTFISRMGVGKIKESLPPLMTASFKSGHQPLWVCDPMHGNTRTATTGHKTREFSDVLGEVVGFFDVCRALGVHPGGIHIELTGDDVTECTGGMEGLLDQDLPSRYETACDPRLNRVQSLELAFRVSEMLKAR</sequence>
<organism evidence="4">
    <name type="scientific">freshwater metagenome</name>
    <dbReference type="NCBI Taxonomy" id="449393"/>
    <lineage>
        <taxon>unclassified sequences</taxon>
        <taxon>metagenomes</taxon>
        <taxon>ecological metagenomes</taxon>
    </lineage>
</organism>
<evidence type="ECO:0000256" key="1">
    <source>
        <dbReference type="ARBA" id="ARBA00008911"/>
    </source>
</evidence>
<dbReference type="PANTHER" id="PTHR21337:SF0">
    <property type="entry name" value="PHOSPHO-2-DEHYDRO-3-DEOXYHEPTONATE ALDOLASE"/>
    <property type="match status" value="1"/>
</dbReference>
<dbReference type="InterPro" id="IPR002480">
    <property type="entry name" value="DAHP_synth_2"/>
</dbReference>
<dbReference type="EC" id="2.5.1.54" evidence="2"/>
<protein>
    <recommendedName>
        <fullName evidence="2">3-deoxy-7-phosphoheptulonate synthase</fullName>
        <ecNumber evidence="2">2.5.1.54</ecNumber>
    </recommendedName>
</protein>
<dbReference type="EMBL" id="CAEZTT010000080">
    <property type="protein sequence ID" value="CAB4578618.1"/>
    <property type="molecule type" value="Genomic_DNA"/>
</dbReference>
<evidence type="ECO:0000256" key="2">
    <source>
        <dbReference type="ARBA" id="ARBA00012694"/>
    </source>
</evidence>
<name>A0A6J6F152_9ZZZZ</name>
<dbReference type="Gene3D" id="3.20.20.70">
    <property type="entry name" value="Aldolase class I"/>
    <property type="match status" value="1"/>
</dbReference>
<dbReference type="GO" id="GO:0003849">
    <property type="term" value="F:3-deoxy-7-phosphoheptulonate synthase activity"/>
    <property type="evidence" value="ECO:0007669"/>
    <property type="project" value="UniProtKB-EC"/>
</dbReference>
<comment type="similarity">
    <text evidence="1">Belongs to the class-II DAHP synthase family.</text>
</comment>